<dbReference type="Proteomes" id="UP001151071">
    <property type="component" value="Unassembled WGS sequence"/>
</dbReference>
<reference evidence="1" key="1">
    <citation type="submission" date="2022-12" db="EMBL/GenBank/DDBJ databases">
        <title>Draft genome sequence of the thermophilic strain Brevibacillus thermoruber HT42, isolated from Los Humeros, Puebla, Mexico, with biotechnological potential.</title>
        <authorList>
            <person name="Lara Sanchez J."/>
            <person name="Solis Palacios R."/>
            <person name="Bustos Baena A.S."/>
            <person name="Ruz Baez A.E."/>
            <person name="Espinosa Luna G."/>
            <person name="Oliart Ros R.M."/>
        </authorList>
    </citation>
    <scope>NUCLEOTIDE SEQUENCE</scope>
    <source>
        <strain evidence="1">HT42</strain>
    </source>
</reference>
<name>A0A9X3TU49_9BACL</name>
<comment type="caution">
    <text evidence="1">The sequence shown here is derived from an EMBL/GenBank/DDBJ whole genome shotgun (WGS) entry which is preliminary data.</text>
</comment>
<organism evidence="1 2">
    <name type="scientific">Brevibacillus thermoruber</name>
    <dbReference type="NCBI Taxonomy" id="33942"/>
    <lineage>
        <taxon>Bacteria</taxon>
        <taxon>Bacillati</taxon>
        <taxon>Bacillota</taxon>
        <taxon>Bacilli</taxon>
        <taxon>Bacillales</taxon>
        <taxon>Paenibacillaceae</taxon>
        <taxon>Brevibacillus</taxon>
    </lineage>
</organism>
<dbReference type="EMBL" id="JAPYYP010000033">
    <property type="protein sequence ID" value="MDA5110532.1"/>
    <property type="molecule type" value="Genomic_DNA"/>
</dbReference>
<proteinExistence type="predicted"/>
<accession>A0A9X3TU49</accession>
<evidence type="ECO:0000313" key="2">
    <source>
        <dbReference type="Proteomes" id="UP001151071"/>
    </source>
</evidence>
<sequence length="93" mass="11021">MWSIVKVNMLGWKNGKRDFRYVEASLKRYKTDRSAKAALKRMNVPMDTRMADQGEYWTICQVDDNHPHGFEIILNHEERIFVELPGLNFVYTV</sequence>
<evidence type="ECO:0000313" key="1">
    <source>
        <dbReference type="EMBL" id="MDA5110532.1"/>
    </source>
</evidence>
<protein>
    <submittedName>
        <fullName evidence="1">Uncharacterized protein</fullName>
    </submittedName>
</protein>
<dbReference type="RefSeq" id="WP_271140815.1">
    <property type="nucleotide sequence ID" value="NZ_JAPYYP010000033.1"/>
</dbReference>
<dbReference type="AlphaFoldDB" id="A0A9X3TU49"/>
<gene>
    <name evidence="1" type="ORF">O3V59_19530</name>
</gene>
<keyword evidence="2" id="KW-1185">Reference proteome</keyword>